<evidence type="ECO:0000313" key="1">
    <source>
        <dbReference type="EMBL" id="MFD2117634.1"/>
    </source>
</evidence>
<gene>
    <name evidence="1" type="ORF">ACFSJH_18050</name>
</gene>
<dbReference type="Pfam" id="PF14106">
    <property type="entry name" value="DUF4279"/>
    <property type="match status" value="1"/>
</dbReference>
<name>A0ABW4YQ80_9BACL</name>
<sequence>MSLLSGACSLLIRGEGLDKESIDNNLKITHTGYIIKGQSIKHSKITAPKDVWTYEMKFQQDEKPSTVLRNLIMKLIPVKNYLYDDKFEDICIRMYLQSEWAQMYFDLSAAIIKVLAELNIRFEVSILSWGGVQE</sequence>
<reference evidence="2" key="1">
    <citation type="journal article" date="2019" name="Int. J. Syst. Evol. Microbiol.">
        <title>The Global Catalogue of Microorganisms (GCM) 10K type strain sequencing project: providing services to taxonomists for standard genome sequencing and annotation.</title>
        <authorList>
            <consortium name="The Broad Institute Genomics Platform"/>
            <consortium name="The Broad Institute Genome Sequencing Center for Infectious Disease"/>
            <person name="Wu L."/>
            <person name="Ma J."/>
        </authorList>
    </citation>
    <scope>NUCLEOTIDE SEQUENCE [LARGE SCALE GENOMIC DNA]</scope>
    <source>
        <strain evidence="2">GH52</strain>
    </source>
</reference>
<dbReference type="Proteomes" id="UP001597362">
    <property type="component" value="Unassembled WGS sequence"/>
</dbReference>
<dbReference type="EMBL" id="JBHUHO010000045">
    <property type="protein sequence ID" value="MFD2117634.1"/>
    <property type="molecule type" value="Genomic_DNA"/>
</dbReference>
<comment type="caution">
    <text evidence="1">The sequence shown here is derived from an EMBL/GenBank/DDBJ whole genome shotgun (WGS) entry which is preliminary data.</text>
</comment>
<protein>
    <submittedName>
        <fullName evidence="1">DUF4279 domain-containing protein</fullName>
    </submittedName>
</protein>
<evidence type="ECO:0000313" key="2">
    <source>
        <dbReference type="Proteomes" id="UP001597362"/>
    </source>
</evidence>
<accession>A0ABW4YQ80</accession>
<dbReference type="RefSeq" id="WP_377774883.1">
    <property type="nucleotide sequence ID" value="NZ_JBHUHO010000045.1"/>
</dbReference>
<proteinExistence type="predicted"/>
<dbReference type="InterPro" id="IPR025459">
    <property type="entry name" value="DUF4279"/>
</dbReference>
<keyword evidence="2" id="KW-1185">Reference proteome</keyword>
<organism evidence="1 2">
    <name type="scientific">Paenibacillus yanchengensis</name>
    <dbReference type="NCBI Taxonomy" id="2035833"/>
    <lineage>
        <taxon>Bacteria</taxon>
        <taxon>Bacillati</taxon>
        <taxon>Bacillota</taxon>
        <taxon>Bacilli</taxon>
        <taxon>Bacillales</taxon>
        <taxon>Paenibacillaceae</taxon>
        <taxon>Paenibacillus</taxon>
    </lineage>
</organism>